<organism evidence="3 4">
    <name type="scientific">Kocuria palustris PEL</name>
    <dbReference type="NCBI Taxonomy" id="1236550"/>
    <lineage>
        <taxon>Bacteria</taxon>
        <taxon>Bacillati</taxon>
        <taxon>Actinomycetota</taxon>
        <taxon>Actinomycetes</taxon>
        <taxon>Micrococcales</taxon>
        <taxon>Micrococcaceae</taxon>
        <taxon>Kocuria</taxon>
    </lineage>
</organism>
<sequence length="205" mass="22742">MEADRIAWRGILEQVMPAQPQDVLDLGTGSGYMALQLAQLDHRVTGIDLSEAMLGIARDRAAELGLSVEFGLGDAAEPPVAPGSFDVLVSRYLLWTLRSPDDALRAWRRALRPSGLLVAVDGLWFPRGIDANPTPGFREHYDPAVRSMLPLAEARSVEELTKRIRAAGFREVRVRLLEQLWELDRDRGVVPGHDLVPQHLITARP</sequence>
<dbReference type="InterPro" id="IPR029063">
    <property type="entry name" value="SAM-dependent_MTases_sf"/>
</dbReference>
<evidence type="ECO:0000313" key="4">
    <source>
        <dbReference type="Proteomes" id="UP000009877"/>
    </source>
</evidence>
<accession>M2XB03</accession>
<proteinExistence type="predicted"/>
<evidence type="ECO:0000313" key="3">
    <source>
        <dbReference type="EMBL" id="EME36261.1"/>
    </source>
</evidence>
<dbReference type="GO" id="GO:0008757">
    <property type="term" value="F:S-adenosylmethionine-dependent methyltransferase activity"/>
    <property type="evidence" value="ECO:0007669"/>
    <property type="project" value="InterPro"/>
</dbReference>
<evidence type="ECO:0000256" key="1">
    <source>
        <dbReference type="ARBA" id="ARBA00022679"/>
    </source>
</evidence>
<comment type="caution">
    <text evidence="3">The sequence shown here is derived from an EMBL/GenBank/DDBJ whole genome shotgun (WGS) entry which is preliminary data.</text>
</comment>
<feature type="domain" description="Methyltransferase type 11" evidence="2">
    <location>
        <begin position="24"/>
        <end position="118"/>
    </location>
</feature>
<keyword evidence="1" id="KW-0808">Transferase</keyword>
<name>M2XB03_9MICC</name>
<dbReference type="PANTHER" id="PTHR43861:SF3">
    <property type="entry name" value="PUTATIVE (AFU_ORTHOLOGUE AFUA_2G14390)-RELATED"/>
    <property type="match status" value="1"/>
</dbReference>
<dbReference type="STRING" id="71999.KPaMU14_05090"/>
<dbReference type="Proteomes" id="UP000009877">
    <property type="component" value="Unassembled WGS sequence"/>
</dbReference>
<evidence type="ECO:0000259" key="2">
    <source>
        <dbReference type="Pfam" id="PF08241"/>
    </source>
</evidence>
<dbReference type="AlphaFoldDB" id="M2XB03"/>
<gene>
    <name evidence="3" type="ORF">C884_00740</name>
</gene>
<dbReference type="Gene3D" id="3.40.50.150">
    <property type="entry name" value="Vaccinia Virus protein VP39"/>
    <property type="match status" value="1"/>
</dbReference>
<dbReference type="Pfam" id="PF08241">
    <property type="entry name" value="Methyltransf_11"/>
    <property type="match status" value="1"/>
</dbReference>
<dbReference type="SUPFAM" id="SSF53335">
    <property type="entry name" value="S-adenosyl-L-methionine-dependent methyltransferases"/>
    <property type="match status" value="1"/>
</dbReference>
<keyword evidence="4" id="KW-1185">Reference proteome</keyword>
<dbReference type="EMBL" id="ANHZ02000017">
    <property type="protein sequence ID" value="EME36261.1"/>
    <property type="molecule type" value="Genomic_DNA"/>
</dbReference>
<protein>
    <recommendedName>
        <fullName evidence="2">Methyltransferase type 11 domain-containing protein</fullName>
    </recommendedName>
</protein>
<dbReference type="InterPro" id="IPR013216">
    <property type="entry name" value="Methyltransf_11"/>
</dbReference>
<dbReference type="PANTHER" id="PTHR43861">
    <property type="entry name" value="TRANS-ACONITATE 2-METHYLTRANSFERASE-RELATED"/>
    <property type="match status" value="1"/>
</dbReference>
<dbReference type="CDD" id="cd02440">
    <property type="entry name" value="AdoMet_MTases"/>
    <property type="match status" value="1"/>
</dbReference>
<reference evidence="3 4" key="1">
    <citation type="journal article" date="2014" name="Genome Announc.">
        <title>Draft Genome Sequence of Kocuria palustris PEL.</title>
        <authorList>
            <person name="Sharma G."/>
            <person name="Khatri I."/>
            <person name="Subramanian S."/>
        </authorList>
    </citation>
    <scope>NUCLEOTIDE SEQUENCE [LARGE SCALE GENOMIC DNA]</scope>
    <source>
        <strain evidence="3 4">PEL</strain>
    </source>
</reference>